<sequence length="155" mass="16962">MSFGVGIFWVLCGIVSAASASNKGRSGFSWFILGLLLGPIGVVLSLVVSKQTEVIEEKAIQSGSQKKCKYCAELIKPEAKLCKHCGKEQEIKVSDIVASHGSSSEHRVFQDAIYNDDLGLINEMLNAGFNVESCNLPISHVEYARLHNKTKFFKP</sequence>
<evidence type="ECO:0000256" key="1">
    <source>
        <dbReference type="SAM" id="Phobius"/>
    </source>
</evidence>
<evidence type="ECO:0008006" key="3">
    <source>
        <dbReference type="Google" id="ProtNLM"/>
    </source>
</evidence>
<evidence type="ECO:0000313" key="2">
    <source>
        <dbReference type="EMBL" id="ABA55945.1"/>
    </source>
</evidence>
<keyword evidence="1" id="KW-1133">Transmembrane helix</keyword>
<keyword evidence="1" id="KW-0812">Transmembrane</keyword>
<dbReference type="EMBL" id="DQ139261">
    <property type="protein sequence ID" value="ABA55945.1"/>
    <property type="molecule type" value="Genomic_DNA"/>
</dbReference>
<proteinExistence type="predicted"/>
<protein>
    <recommendedName>
        <fullName evidence="3">Zinc ribbon domain-containing protein</fullName>
    </recommendedName>
</protein>
<name>Q2F9S6_9VIBR</name>
<accession>Q2F9S6</accession>
<feature type="transmembrane region" description="Helical" evidence="1">
    <location>
        <begin position="30"/>
        <end position="48"/>
    </location>
</feature>
<organism evidence="2">
    <name type="scientific">Vibrio sp. DAT722</name>
    <dbReference type="NCBI Taxonomy" id="344879"/>
    <lineage>
        <taxon>Bacteria</taxon>
        <taxon>Pseudomonadati</taxon>
        <taxon>Pseudomonadota</taxon>
        <taxon>Gammaproteobacteria</taxon>
        <taxon>Vibrionales</taxon>
        <taxon>Vibrionaceae</taxon>
        <taxon>Vibrio</taxon>
    </lineage>
</organism>
<dbReference type="AlphaFoldDB" id="Q2F9S6"/>
<keyword evidence="1" id="KW-0472">Membrane</keyword>
<reference evidence="2" key="1">
    <citation type="journal article" date="2006" name="BMC Evol. Biol.">
        <title>Recovery and evolutionary analysis of complete integron gene cassette arrays from Vibrio.</title>
        <authorList>
            <person name="Boucher Y."/>
            <person name="Nesbo C.L."/>
            <person name="Joss M.J."/>
            <person name="Robinson A."/>
            <person name="Mabbutt B.C."/>
            <person name="Gillings M.R."/>
            <person name="Doolittle W.F."/>
            <person name="Stokes H.W."/>
        </authorList>
    </citation>
    <scope>NUCLEOTIDE SEQUENCE</scope>
    <source>
        <strain evidence="2">DAT722</strain>
    </source>
</reference>